<evidence type="ECO:0000256" key="1">
    <source>
        <dbReference type="ARBA" id="ARBA00004651"/>
    </source>
</evidence>
<keyword evidence="7 8" id="KW-0472">Membrane</keyword>
<feature type="transmembrane region" description="Helical" evidence="8">
    <location>
        <begin position="45"/>
        <end position="65"/>
    </location>
</feature>
<dbReference type="AlphaFoldDB" id="A0A239KQN3"/>
<dbReference type="RefSeq" id="WP_089234468.1">
    <property type="nucleotide sequence ID" value="NZ_FZOY01000007.1"/>
</dbReference>
<dbReference type="Proteomes" id="UP000198426">
    <property type="component" value="Unassembled WGS sequence"/>
</dbReference>
<feature type="transmembrane region" description="Helical" evidence="8">
    <location>
        <begin position="164"/>
        <end position="185"/>
    </location>
</feature>
<dbReference type="InterPro" id="IPR002781">
    <property type="entry name" value="TM_pro_TauE-like"/>
</dbReference>
<dbReference type="PANTHER" id="PTHR30269:SF37">
    <property type="entry name" value="MEMBRANE TRANSPORTER PROTEIN"/>
    <property type="match status" value="1"/>
</dbReference>
<feature type="transmembrane region" description="Helical" evidence="8">
    <location>
        <begin position="227"/>
        <end position="248"/>
    </location>
</feature>
<evidence type="ECO:0000256" key="5">
    <source>
        <dbReference type="ARBA" id="ARBA00022692"/>
    </source>
</evidence>
<dbReference type="Pfam" id="PF01925">
    <property type="entry name" value="TauE"/>
    <property type="match status" value="1"/>
</dbReference>
<dbReference type="PANTHER" id="PTHR30269">
    <property type="entry name" value="TRANSMEMBRANE PROTEIN YFCA"/>
    <property type="match status" value="1"/>
</dbReference>
<keyword evidence="5 8" id="KW-0812">Transmembrane</keyword>
<sequence>MNAADIWSFLPLAMAGALCVGLAKGGLPAVGMLAVPLLAFRIDPLTAAALLLPIYLISDWVGVWLYRHHFDLRNLKILIPAGLCGVLVGYLLAPHLSTDGMSIAVGVIGIFHCLRHWFFTPKNAAPRPARVVPGLFWGTMSGLTSFISHAGAPPYQIYVLPQQLPKLVFAGTTQFVFTAVNIAKLPPYLALGQFPEMDLKAIALLALTAIFGAWGGSRLIRIIPDGIFFSAIRLALFALSISLIWRAVT</sequence>
<evidence type="ECO:0000313" key="10">
    <source>
        <dbReference type="Proteomes" id="UP000198426"/>
    </source>
</evidence>
<comment type="subcellular location">
    <subcellularLocation>
        <location evidence="1 8">Cell membrane</location>
        <topology evidence="1 8">Multi-pass membrane protein</topology>
    </subcellularLocation>
</comment>
<gene>
    <name evidence="9" type="ORF">SAMN05421757_107265</name>
</gene>
<dbReference type="OrthoDB" id="7028171at2"/>
<evidence type="ECO:0000256" key="8">
    <source>
        <dbReference type="RuleBase" id="RU363041"/>
    </source>
</evidence>
<evidence type="ECO:0000256" key="3">
    <source>
        <dbReference type="ARBA" id="ARBA00022448"/>
    </source>
</evidence>
<comment type="similarity">
    <text evidence="2 8">Belongs to the 4-toluene sulfonate uptake permease (TSUP) (TC 2.A.102) family.</text>
</comment>
<proteinExistence type="inferred from homology"/>
<evidence type="ECO:0000256" key="4">
    <source>
        <dbReference type="ARBA" id="ARBA00022475"/>
    </source>
</evidence>
<reference evidence="9 10" key="1">
    <citation type="submission" date="2017-06" db="EMBL/GenBank/DDBJ databases">
        <authorList>
            <person name="Kim H.J."/>
            <person name="Triplett B.A."/>
        </authorList>
    </citation>
    <scope>NUCLEOTIDE SEQUENCE [LARGE SCALE GENOMIC DNA]</scope>
    <source>
        <strain evidence="9 10">DSM 29339</strain>
    </source>
</reference>
<name>A0A239KQN3_9RHOB</name>
<keyword evidence="6 8" id="KW-1133">Transmembrane helix</keyword>
<keyword evidence="4 8" id="KW-1003">Cell membrane</keyword>
<feature type="transmembrane region" description="Helical" evidence="8">
    <location>
        <begin position="197"/>
        <end position="215"/>
    </location>
</feature>
<feature type="transmembrane region" description="Helical" evidence="8">
    <location>
        <begin position="131"/>
        <end position="152"/>
    </location>
</feature>
<organism evidence="9 10">
    <name type="scientific">Tropicimonas sediminicola</name>
    <dbReference type="NCBI Taxonomy" id="1031541"/>
    <lineage>
        <taxon>Bacteria</taxon>
        <taxon>Pseudomonadati</taxon>
        <taxon>Pseudomonadota</taxon>
        <taxon>Alphaproteobacteria</taxon>
        <taxon>Rhodobacterales</taxon>
        <taxon>Roseobacteraceae</taxon>
        <taxon>Tropicimonas</taxon>
    </lineage>
</organism>
<evidence type="ECO:0000256" key="7">
    <source>
        <dbReference type="ARBA" id="ARBA00023136"/>
    </source>
</evidence>
<dbReference type="InterPro" id="IPR052017">
    <property type="entry name" value="TSUP"/>
</dbReference>
<evidence type="ECO:0000256" key="2">
    <source>
        <dbReference type="ARBA" id="ARBA00009142"/>
    </source>
</evidence>
<accession>A0A239KQN3</accession>
<protein>
    <recommendedName>
        <fullName evidence="8">Probable membrane transporter protein</fullName>
    </recommendedName>
</protein>
<feature type="transmembrane region" description="Helical" evidence="8">
    <location>
        <begin position="77"/>
        <end position="95"/>
    </location>
</feature>
<keyword evidence="3" id="KW-0813">Transport</keyword>
<evidence type="ECO:0000313" key="9">
    <source>
        <dbReference type="EMBL" id="SNT19988.1"/>
    </source>
</evidence>
<keyword evidence="10" id="KW-1185">Reference proteome</keyword>
<feature type="transmembrane region" description="Helical" evidence="8">
    <location>
        <begin position="12"/>
        <end position="39"/>
    </location>
</feature>
<dbReference type="GO" id="GO:0005886">
    <property type="term" value="C:plasma membrane"/>
    <property type="evidence" value="ECO:0007669"/>
    <property type="project" value="UniProtKB-SubCell"/>
</dbReference>
<evidence type="ECO:0000256" key="6">
    <source>
        <dbReference type="ARBA" id="ARBA00022989"/>
    </source>
</evidence>
<feature type="transmembrane region" description="Helical" evidence="8">
    <location>
        <begin position="101"/>
        <end position="119"/>
    </location>
</feature>
<dbReference type="EMBL" id="FZOY01000007">
    <property type="protein sequence ID" value="SNT19988.1"/>
    <property type="molecule type" value="Genomic_DNA"/>
</dbReference>